<dbReference type="SUPFAM" id="SSF53448">
    <property type="entry name" value="Nucleotide-diphospho-sugar transferases"/>
    <property type="match status" value="1"/>
</dbReference>
<dbReference type="PROSITE" id="PS01295">
    <property type="entry name" value="ISPD"/>
    <property type="match status" value="1"/>
</dbReference>
<dbReference type="InterPro" id="IPR029044">
    <property type="entry name" value="Nucleotide-diphossugar_trans"/>
</dbReference>
<dbReference type="InterPro" id="IPR018294">
    <property type="entry name" value="ISPD_synthase_CS"/>
</dbReference>
<sequence>MINTDHVFALVAAAGSGTRLGFDTPKAFVKLRGRTLLERSLDALAESQSVGHAIVLVSPDMVDAAREIVNHPENKLSWAPMGVGIELGGSERVDSVYAGLQKVQPLAAGRPDSLVLIHDAARCLVPAQLVAEVVTAAGDAQSGAIPVLPVADTIKVIEPLGAQVSHAVARLDGAEKVVSTPPRSMLRAAQTPQVFRFDQLLDANERYLNAVEIGSAHPTEKHGLDSVQEATDDASLMEMAGYEVVAVPGHLLAMKITTEMDYRVAEMLLAGMEE</sequence>
<dbReference type="EMBL" id="JRVJ01000010">
    <property type="protein sequence ID" value="KGM18600.1"/>
    <property type="molecule type" value="Genomic_DNA"/>
</dbReference>
<dbReference type="Proteomes" id="UP000030145">
    <property type="component" value="Unassembled WGS sequence"/>
</dbReference>
<comment type="similarity">
    <text evidence="3 7">Belongs to the IspD/TarI cytidylyltransferase family. IspD subfamily.</text>
</comment>
<dbReference type="GO" id="GO:0019288">
    <property type="term" value="P:isopentenyl diphosphate biosynthetic process, methylerythritol 4-phosphate pathway"/>
    <property type="evidence" value="ECO:0007669"/>
    <property type="project" value="UniProtKB-UniRule"/>
</dbReference>
<evidence type="ECO:0000256" key="2">
    <source>
        <dbReference type="ARBA" id="ARBA00004787"/>
    </source>
</evidence>
<gene>
    <name evidence="7" type="primary">ispD</name>
    <name evidence="8" type="ORF">MA47_06530</name>
</gene>
<comment type="function">
    <text evidence="7">Catalyzes the formation of 4-diphosphocytidyl-2-C-methyl-D-erythritol from CTP and 2-C-methyl-D-erythritol 4-phosphate (MEP).</text>
</comment>
<dbReference type="InterPro" id="IPR001228">
    <property type="entry name" value="IspD"/>
</dbReference>
<evidence type="ECO:0000256" key="5">
    <source>
        <dbReference type="ARBA" id="ARBA00022695"/>
    </source>
</evidence>
<feature type="site" description="Positions MEP for the nucleophilic attack" evidence="7">
    <location>
        <position position="255"/>
    </location>
</feature>
<dbReference type="InterPro" id="IPR050088">
    <property type="entry name" value="IspD/TarI_cytidylyltransf_bact"/>
</dbReference>
<keyword evidence="5 7" id="KW-0548">Nucleotidyltransferase</keyword>
<dbReference type="Pfam" id="PF01128">
    <property type="entry name" value="IspD"/>
    <property type="match status" value="1"/>
</dbReference>
<evidence type="ECO:0000313" key="8">
    <source>
        <dbReference type="EMBL" id="KGM18600.1"/>
    </source>
</evidence>
<reference evidence="8 9" key="1">
    <citation type="submission" date="2014-10" db="EMBL/GenBank/DDBJ databases">
        <title>Whole Genome sequence of Corynebacterium auriscanis strain CIP 106629.</title>
        <authorList>
            <person name="Hassan S.S."/>
            <person name="Jamal S.B."/>
            <person name="Tiwari S."/>
            <person name="Oliveira L.D.C."/>
            <person name="Souza F."/>
            <person name="Mariano D.C."/>
            <person name="Almeida S."/>
            <person name="Dorella F."/>
            <person name="Pereira F."/>
            <person name="Carvalho A."/>
            <person name="Leal C.A."/>
            <person name="Soares S.D.C."/>
            <person name="Figueiredo H.C."/>
            <person name="Silva A."/>
            <person name="Azevedo V.A."/>
        </authorList>
    </citation>
    <scope>NUCLEOTIDE SEQUENCE [LARGE SCALE GENOMIC DNA]</scope>
    <source>
        <strain evidence="8 9">CIP 106629</strain>
    </source>
</reference>
<dbReference type="GO" id="GO:0050518">
    <property type="term" value="F:2-C-methyl-D-erythritol 4-phosphate cytidylyltransferase activity"/>
    <property type="evidence" value="ECO:0007669"/>
    <property type="project" value="UniProtKB-UniRule"/>
</dbReference>
<comment type="catalytic activity">
    <reaction evidence="1 7">
        <text>2-C-methyl-D-erythritol 4-phosphate + CTP + H(+) = 4-CDP-2-C-methyl-D-erythritol + diphosphate</text>
        <dbReference type="Rhea" id="RHEA:13429"/>
        <dbReference type="ChEBI" id="CHEBI:15378"/>
        <dbReference type="ChEBI" id="CHEBI:33019"/>
        <dbReference type="ChEBI" id="CHEBI:37563"/>
        <dbReference type="ChEBI" id="CHEBI:57823"/>
        <dbReference type="ChEBI" id="CHEBI:58262"/>
        <dbReference type="EC" id="2.7.7.60"/>
    </reaction>
</comment>
<feature type="site" description="Transition state stabilizer" evidence="7">
    <location>
        <position position="26"/>
    </location>
</feature>
<dbReference type="PANTHER" id="PTHR32125:SF4">
    <property type="entry name" value="2-C-METHYL-D-ERYTHRITOL 4-PHOSPHATE CYTIDYLYLTRANSFERASE, CHLOROPLASTIC"/>
    <property type="match status" value="1"/>
</dbReference>
<dbReference type="EC" id="2.7.7.60" evidence="7"/>
<dbReference type="UniPathway" id="UPA00056">
    <property type="reaction ID" value="UER00093"/>
</dbReference>
<evidence type="ECO:0000256" key="6">
    <source>
        <dbReference type="ARBA" id="ARBA00023229"/>
    </source>
</evidence>
<name>A0A0A2DHD9_9CORY</name>
<dbReference type="AlphaFoldDB" id="A0A0A2DHD9"/>
<feature type="site" description="Positions MEP for the nucleophilic attack" evidence="7">
    <location>
        <position position="183"/>
    </location>
</feature>
<dbReference type="Gene3D" id="3.90.550.10">
    <property type="entry name" value="Spore Coat Polysaccharide Biosynthesis Protein SpsA, Chain A"/>
    <property type="match status" value="1"/>
</dbReference>
<comment type="caution">
    <text evidence="8">The sequence shown here is derived from an EMBL/GenBank/DDBJ whole genome shotgun (WGS) entry which is preliminary data.</text>
</comment>
<dbReference type="RefSeq" id="WP_035114517.1">
    <property type="nucleotide sequence ID" value="NZ_CP047046.1"/>
</dbReference>
<feature type="site" description="Transition state stabilizer" evidence="7">
    <location>
        <position position="19"/>
    </location>
</feature>
<dbReference type="GeneID" id="300552148"/>
<keyword evidence="6 7" id="KW-0414">Isoprene biosynthesis</keyword>
<dbReference type="PANTHER" id="PTHR32125">
    <property type="entry name" value="2-C-METHYL-D-ERYTHRITOL 4-PHOSPHATE CYTIDYLYLTRANSFERASE, CHLOROPLASTIC"/>
    <property type="match status" value="1"/>
</dbReference>
<dbReference type="CDD" id="cd02516">
    <property type="entry name" value="CDP-ME_synthetase"/>
    <property type="match status" value="1"/>
</dbReference>
<evidence type="ECO:0000256" key="1">
    <source>
        <dbReference type="ARBA" id="ARBA00001282"/>
    </source>
</evidence>
<dbReference type="HAMAP" id="MF_00108">
    <property type="entry name" value="IspD"/>
    <property type="match status" value="1"/>
</dbReference>
<evidence type="ECO:0000256" key="4">
    <source>
        <dbReference type="ARBA" id="ARBA00022679"/>
    </source>
</evidence>
<evidence type="ECO:0000313" key="9">
    <source>
        <dbReference type="Proteomes" id="UP000030145"/>
    </source>
</evidence>
<keyword evidence="4 7" id="KW-0808">Transferase</keyword>
<proteinExistence type="inferred from homology"/>
<protein>
    <recommendedName>
        <fullName evidence="7">2-C-methyl-D-erythritol 4-phosphate cytidylyltransferase</fullName>
        <ecNumber evidence="7">2.7.7.60</ecNumber>
    </recommendedName>
    <alternativeName>
        <fullName evidence="7">4-diphosphocytidyl-2C-methyl-D-erythritol synthase</fullName>
    </alternativeName>
    <alternativeName>
        <fullName evidence="7">MEP cytidylyltransferase</fullName>
        <shortName evidence="7">MCT</shortName>
    </alternativeName>
</protein>
<evidence type="ECO:0000256" key="7">
    <source>
        <dbReference type="HAMAP-Rule" id="MF_00108"/>
    </source>
</evidence>
<organism evidence="8 9">
    <name type="scientific">Corynebacterium auriscanis</name>
    <dbReference type="NCBI Taxonomy" id="99807"/>
    <lineage>
        <taxon>Bacteria</taxon>
        <taxon>Bacillati</taxon>
        <taxon>Actinomycetota</taxon>
        <taxon>Actinomycetes</taxon>
        <taxon>Mycobacteriales</taxon>
        <taxon>Corynebacteriaceae</taxon>
        <taxon>Corynebacterium</taxon>
    </lineage>
</organism>
<accession>A0A0A2DHD9</accession>
<dbReference type="InterPro" id="IPR034683">
    <property type="entry name" value="IspD/TarI"/>
</dbReference>
<comment type="pathway">
    <text evidence="2 7">Isoprenoid biosynthesis; isopentenyl diphosphate biosynthesis via DXP pathway; isopentenyl diphosphate from 1-deoxy-D-xylulose 5-phosphate: step 2/6.</text>
</comment>
<evidence type="ECO:0000256" key="3">
    <source>
        <dbReference type="ARBA" id="ARBA00009789"/>
    </source>
</evidence>
<keyword evidence="9" id="KW-1185">Reference proteome</keyword>